<gene>
    <name evidence="1" type="ORF">KO493_01540</name>
</gene>
<organism evidence="1 2">
    <name type="scientific">Pseudotamlana agarivorans</name>
    <dbReference type="NCBI Taxonomy" id="481183"/>
    <lineage>
        <taxon>Bacteria</taxon>
        <taxon>Pseudomonadati</taxon>
        <taxon>Bacteroidota</taxon>
        <taxon>Flavobacteriia</taxon>
        <taxon>Flavobacteriales</taxon>
        <taxon>Flavobacteriaceae</taxon>
        <taxon>Pseudotamlana</taxon>
    </lineage>
</organism>
<dbReference type="EMBL" id="JAHKPD010000007">
    <property type="protein sequence ID" value="MBU2949373.1"/>
    <property type="molecule type" value="Genomic_DNA"/>
</dbReference>
<keyword evidence="2" id="KW-1185">Reference proteome</keyword>
<sequence length="864" mass="99368">MDFKKVYTSTKTYIILLIAALALLLFIASMAYKQIIRMQESAETVAQTLHVYNVIGSLTEHYTRADSEEFRSELLEDSYLSHALKNYKIEGKIVLDSLKVLTLDNHLQQARLEPLESLLNKMNNQLHVLDTLNFENDQEFFETEEVQKNKIDKTIENIRVLKNQMLANEKYLMQERQANYASYKFLAPITSLFLAFLALFICVLSFLRVYKNKLRLKQSEAFLRNILATTDNIINYFEPIFDANEAIVDFKIVYANDCNRDYLGLDPDVITGQLVSETFPFLMVDGEFKELANAYNDQTKVDFEKEVVIDGKKMWFNCLATPLTEGVLLTARNTTLEKESNAAQQVFKKRLENQNLELLDSRAFLGNIFKSISHIVMHFKSIRDDNGKIIDFEILFANERISPVTGDLPQDLKHKKISEAYPEMIEIGVFDKWVDAVENNTPVQYEVPFLSNNNQHWFRATAIKLGDGVTLTARDVTEEKKKSDELIKLNEDLTIQNSILSDAESLAKIGSFVWDMESDTSELSDNFYAMLGCKPNEFKSSLQRYKDFVHPDDLELYEKRGASILDDSETAEHTYRIITKQGKVKHFKSNGQFVTKNARKVMIGVVQDVTESIEAEERLVKSNLRLKQSNAELESFNRVASHDLQEPLRKIQLFISRIEDREGEQFSEKGKLYFEKVTNGVKRMQSLIKNLLAYSRIDSSKTDFEKIDLNDILFKTEDDLATRINDSDAEVLADKLPKIKGVVFQMEQLFANLISNALKYKSLNKQPQVEIRYKRVNATKLPDKFVTLKMRYHKITFKDNGIGFDSQHAEKIFEVFQRLHQKNEYSGNGIGLAICKKIVENHNGYICAKGNPGKGAEFIIYLPA</sequence>
<protein>
    <submittedName>
        <fullName evidence="1">PAS domain-containing protein</fullName>
    </submittedName>
</protein>
<evidence type="ECO:0000313" key="2">
    <source>
        <dbReference type="Proteomes" id="UP001647509"/>
    </source>
</evidence>
<proteinExistence type="predicted"/>
<comment type="caution">
    <text evidence="1">The sequence shown here is derived from an EMBL/GenBank/DDBJ whole genome shotgun (WGS) entry which is preliminary data.</text>
</comment>
<dbReference type="Proteomes" id="UP001647509">
    <property type="component" value="Unassembled WGS sequence"/>
</dbReference>
<accession>A0ACC5U527</accession>
<name>A0ACC5U527_9FLAO</name>
<evidence type="ECO:0000313" key="1">
    <source>
        <dbReference type="EMBL" id="MBU2949373.1"/>
    </source>
</evidence>
<reference evidence="1" key="1">
    <citation type="submission" date="2021-05" db="EMBL/GenBank/DDBJ databases">
        <title>Draft genomes of bacteria isolated from model marine particles.</title>
        <authorList>
            <person name="Datta M.S."/>
            <person name="Schwartzman J.A."/>
            <person name="Enke T.N."/>
            <person name="Saavedra J."/>
            <person name="Cermak N."/>
            <person name="Cordero O.X."/>
        </authorList>
    </citation>
    <scope>NUCLEOTIDE SEQUENCE</scope>
    <source>
        <strain evidence="1">I2M19</strain>
    </source>
</reference>